<keyword evidence="2" id="KW-1185">Reference proteome</keyword>
<sequence>MAKGANIDASGNGGGNIYIRGGQIVMENAYVFADTQGTENGQSITIKAADKFIAKGSRITTEALKNSRGDGGNINVAARKISLTDGTQIAGSTRSSGTVGNITITGTDAINLSGF</sequence>
<protein>
    <submittedName>
        <fullName evidence="1">Uncharacterized protein</fullName>
    </submittedName>
</protein>
<evidence type="ECO:0000313" key="2">
    <source>
        <dbReference type="Proteomes" id="UP001171945"/>
    </source>
</evidence>
<accession>A0ABT7VQJ0</accession>
<name>A0ABT7VQJ0_9GAMM</name>
<reference evidence="1" key="1">
    <citation type="submission" date="2023-06" db="EMBL/GenBank/DDBJ databases">
        <title>Uncultivated large filamentous bacteria from sulfidic sediments reveal new species and different genomic features in energy metabolism and defense.</title>
        <authorList>
            <person name="Fonseca A."/>
        </authorList>
    </citation>
    <scope>NUCLEOTIDE SEQUENCE</scope>
    <source>
        <strain evidence="1">HSG4</strain>
    </source>
</reference>
<dbReference type="Proteomes" id="UP001171945">
    <property type="component" value="Unassembled WGS sequence"/>
</dbReference>
<proteinExistence type="predicted"/>
<evidence type="ECO:0000313" key="1">
    <source>
        <dbReference type="EMBL" id="MDM8561920.1"/>
    </source>
</evidence>
<gene>
    <name evidence="1" type="ORF">QUF54_01035</name>
</gene>
<dbReference type="InterPro" id="IPR012334">
    <property type="entry name" value="Pectin_lyas_fold"/>
</dbReference>
<comment type="caution">
    <text evidence="1">The sequence shown here is derived from an EMBL/GenBank/DDBJ whole genome shotgun (WGS) entry which is preliminary data.</text>
</comment>
<organism evidence="1 2">
    <name type="scientific">Candidatus Marithioploca araucensis</name>
    <dbReference type="NCBI Taxonomy" id="70273"/>
    <lineage>
        <taxon>Bacteria</taxon>
        <taxon>Pseudomonadati</taxon>
        <taxon>Pseudomonadota</taxon>
        <taxon>Gammaproteobacteria</taxon>
        <taxon>Thiotrichales</taxon>
        <taxon>Thiotrichaceae</taxon>
        <taxon>Candidatus Marithioploca</taxon>
    </lineage>
</organism>
<dbReference type="InterPro" id="IPR011050">
    <property type="entry name" value="Pectin_lyase_fold/virulence"/>
</dbReference>
<dbReference type="SUPFAM" id="SSF51126">
    <property type="entry name" value="Pectin lyase-like"/>
    <property type="match status" value="1"/>
</dbReference>
<dbReference type="Gene3D" id="2.160.20.10">
    <property type="entry name" value="Single-stranded right-handed beta-helix, Pectin lyase-like"/>
    <property type="match status" value="1"/>
</dbReference>
<dbReference type="EMBL" id="JAUCGM010000022">
    <property type="protein sequence ID" value="MDM8561920.1"/>
    <property type="molecule type" value="Genomic_DNA"/>
</dbReference>